<keyword evidence="3" id="KW-1185">Reference proteome</keyword>
<dbReference type="PANTHER" id="PTHR42928:SF5">
    <property type="entry name" value="BLR1237 PROTEIN"/>
    <property type="match status" value="1"/>
</dbReference>
<evidence type="ECO:0000313" key="2">
    <source>
        <dbReference type="EMBL" id="MFD1541201.1"/>
    </source>
</evidence>
<proteinExistence type="inferred from homology"/>
<dbReference type="PANTHER" id="PTHR42928">
    <property type="entry name" value="TRICARBOXYLATE-BINDING PROTEIN"/>
    <property type="match status" value="1"/>
</dbReference>
<dbReference type="Proteomes" id="UP001597097">
    <property type="component" value="Unassembled WGS sequence"/>
</dbReference>
<protein>
    <submittedName>
        <fullName evidence="2">Bug family tripartite tricarboxylate transporter substrate binding protein</fullName>
    </submittedName>
</protein>
<accession>A0ABW4GFV0</accession>
<comment type="caution">
    <text evidence="2">The sequence shown here is derived from an EMBL/GenBank/DDBJ whole genome shotgun (WGS) entry which is preliminary data.</text>
</comment>
<organism evidence="2 3">
    <name type="scientific">Nonomuraea guangzhouensis</name>
    <dbReference type="NCBI Taxonomy" id="1291555"/>
    <lineage>
        <taxon>Bacteria</taxon>
        <taxon>Bacillati</taxon>
        <taxon>Actinomycetota</taxon>
        <taxon>Actinomycetes</taxon>
        <taxon>Streptosporangiales</taxon>
        <taxon>Streptosporangiaceae</taxon>
        <taxon>Nonomuraea</taxon>
    </lineage>
</organism>
<dbReference type="PIRSF" id="PIRSF017082">
    <property type="entry name" value="YflP"/>
    <property type="match status" value="1"/>
</dbReference>
<comment type="similarity">
    <text evidence="1">Belongs to the UPF0065 (bug) family.</text>
</comment>
<dbReference type="EMBL" id="JBHUCM010000025">
    <property type="protein sequence ID" value="MFD1541201.1"/>
    <property type="molecule type" value="Genomic_DNA"/>
</dbReference>
<dbReference type="RefSeq" id="WP_219538858.1">
    <property type="nucleotide sequence ID" value="NZ_JAHKRM010000051.1"/>
</dbReference>
<dbReference type="InterPro" id="IPR005064">
    <property type="entry name" value="BUG"/>
</dbReference>
<dbReference type="CDD" id="cd07012">
    <property type="entry name" value="PBP2_Bug_TTT"/>
    <property type="match status" value="1"/>
</dbReference>
<dbReference type="Pfam" id="PF03401">
    <property type="entry name" value="TctC"/>
    <property type="match status" value="1"/>
</dbReference>
<sequence>MRMPSTIGLRIGGALLAVVALTACSVKGGGAGDGAAYPSKAVEFTVPTEPGGSTDLVTRALAKSIEKPLGKPAVVVNKPGANGKIAGKDVFSSKPDGYRVAVMPQSLFAIGPLMVQDPDAIKLEDMTFVKGLAVEDYALVVPASSPYKTVKDIVAADNIKYGTTGAGTGSQLSQALLFGVAKVKATPVPFDGGAPTITAVLGGKVDAASVQIAEAAKHVQSGKLRALAVFGSKRVEALPDVPTATESGYDVVVDQRRFVAAPAGLPADVRDKLAGAIDKAIATPEYGELLKSNYIGRWEVGGDEVKTQLTKAQGEFAALTKKLGIDLTGEQ</sequence>
<evidence type="ECO:0000313" key="3">
    <source>
        <dbReference type="Proteomes" id="UP001597097"/>
    </source>
</evidence>
<dbReference type="PROSITE" id="PS51257">
    <property type="entry name" value="PROKAR_LIPOPROTEIN"/>
    <property type="match status" value="1"/>
</dbReference>
<name>A0ABW4GFV0_9ACTN</name>
<reference evidence="3" key="1">
    <citation type="journal article" date="2019" name="Int. J. Syst. Evol. Microbiol.">
        <title>The Global Catalogue of Microorganisms (GCM) 10K type strain sequencing project: providing services to taxonomists for standard genome sequencing and annotation.</title>
        <authorList>
            <consortium name="The Broad Institute Genomics Platform"/>
            <consortium name="The Broad Institute Genome Sequencing Center for Infectious Disease"/>
            <person name="Wu L."/>
            <person name="Ma J."/>
        </authorList>
    </citation>
    <scope>NUCLEOTIDE SEQUENCE [LARGE SCALE GENOMIC DNA]</scope>
    <source>
        <strain evidence="3">CGMCC 1.15399</strain>
    </source>
</reference>
<gene>
    <name evidence="2" type="ORF">ACFSJ0_29400</name>
</gene>
<evidence type="ECO:0000256" key="1">
    <source>
        <dbReference type="ARBA" id="ARBA00006987"/>
    </source>
</evidence>